<sequence length="370" mass="40324">MRAGAPAPVQAPLLTLVEELPAEDLEEGSDIWAYQVTEALRRQTPVVARVTRPGRALVAPAARFLGVRAAVRQVASEGSRRPRAALYVPAGRMVTRWALLRARYLRSSLGAPVAMAAFHEGLSEAASKWAPDLMLLTTQAACQEAERSGIRAELIWSGADTARFRPPRAGEKLELRRKWGIDPESYVVFHVGHLFENRNLRALVPLAAEPGVSVLVLASHYRREPESSTLCRHLEEGGVRLLFGHRPDLEEIYRLADCYVFPTVDHGGAVATPLSVVEAKASGLPVVARRFRALAERVGRELQIDLVDSDPELRALVLGFKQGSARPAAADSVLPEAFSWNGVARRLLELLDGAQPAPTTGPPTRMGSRT</sequence>
<dbReference type="Gene3D" id="3.40.50.2000">
    <property type="entry name" value="Glycogen Phosphorylase B"/>
    <property type="match status" value="2"/>
</dbReference>
<dbReference type="EMBL" id="JAEKNR010000194">
    <property type="protein sequence ID" value="MBJ7600209.1"/>
    <property type="molecule type" value="Genomic_DNA"/>
</dbReference>
<evidence type="ECO:0000256" key="1">
    <source>
        <dbReference type="SAM" id="MobiDB-lite"/>
    </source>
</evidence>
<comment type="caution">
    <text evidence="2">The sequence shown here is derived from an EMBL/GenBank/DDBJ whole genome shotgun (WGS) entry which is preliminary data.</text>
</comment>
<dbReference type="PANTHER" id="PTHR45947:SF3">
    <property type="entry name" value="SULFOQUINOVOSYL TRANSFERASE SQD2"/>
    <property type="match status" value="1"/>
</dbReference>
<evidence type="ECO:0000313" key="2">
    <source>
        <dbReference type="EMBL" id="MBJ7600209.1"/>
    </source>
</evidence>
<dbReference type="InterPro" id="IPR050194">
    <property type="entry name" value="Glycosyltransferase_grp1"/>
</dbReference>
<dbReference type="Pfam" id="PF13692">
    <property type="entry name" value="Glyco_trans_1_4"/>
    <property type="match status" value="1"/>
</dbReference>
<dbReference type="PANTHER" id="PTHR45947">
    <property type="entry name" value="SULFOQUINOVOSYL TRANSFERASE SQD2"/>
    <property type="match status" value="1"/>
</dbReference>
<feature type="region of interest" description="Disordered" evidence="1">
    <location>
        <begin position="351"/>
        <end position="370"/>
    </location>
</feature>
<reference evidence="2" key="1">
    <citation type="submission" date="2020-10" db="EMBL/GenBank/DDBJ databases">
        <title>Ca. Dormibacterota MAGs.</title>
        <authorList>
            <person name="Montgomery K."/>
        </authorList>
    </citation>
    <scope>NUCLEOTIDE SEQUENCE [LARGE SCALE GENOMIC DNA]</scope>
    <source>
        <strain evidence="2">SC8812_S17_10</strain>
    </source>
</reference>
<proteinExistence type="predicted"/>
<dbReference type="AlphaFoldDB" id="A0A934K7A2"/>
<name>A0A934K7A2_9BACT</name>
<dbReference type="GO" id="GO:0016757">
    <property type="term" value="F:glycosyltransferase activity"/>
    <property type="evidence" value="ECO:0007669"/>
    <property type="project" value="TreeGrafter"/>
</dbReference>
<dbReference type="RefSeq" id="WP_338203949.1">
    <property type="nucleotide sequence ID" value="NZ_JAEKNR010000194.1"/>
</dbReference>
<gene>
    <name evidence="2" type="ORF">JF922_19320</name>
</gene>
<feature type="compositionally biased region" description="Low complexity" evidence="1">
    <location>
        <begin position="353"/>
        <end position="364"/>
    </location>
</feature>
<keyword evidence="3" id="KW-1185">Reference proteome</keyword>
<dbReference type="SUPFAM" id="SSF53756">
    <property type="entry name" value="UDP-Glycosyltransferase/glycogen phosphorylase"/>
    <property type="match status" value="1"/>
</dbReference>
<accession>A0A934K7A2</accession>
<dbReference type="Proteomes" id="UP000612893">
    <property type="component" value="Unassembled WGS sequence"/>
</dbReference>
<evidence type="ECO:0000313" key="3">
    <source>
        <dbReference type="Proteomes" id="UP000612893"/>
    </source>
</evidence>
<organism evidence="2 3">
    <name type="scientific">Candidatus Nephthysia bennettiae</name>
    <dbReference type="NCBI Taxonomy" id="3127016"/>
    <lineage>
        <taxon>Bacteria</taxon>
        <taxon>Bacillati</taxon>
        <taxon>Candidatus Dormiibacterota</taxon>
        <taxon>Candidatus Dormibacteria</taxon>
        <taxon>Candidatus Dormibacterales</taxon>
        <taxon>Candidatus Dormibacteraceae</taxon>
        <taxon>Candidatus Nephthysia</taxon>
    </lineage>
</organism>
<protein>
    <submittedName>
        <fullName evidence="2">Glycosyltransferase</fullName>
    </submittedName>
</protein>